<comment type="caution">
    <text evidence="3">The sequence shown here is derived from an EMBL/GenBank/DDBJ whole genome shotgun (WGS) entry which is preliminary data.</text>
</comment>
<feature type="transmembrane region" description="Helical" evidence="1">
    <location>
        <begin position="6"/>
        <end position="28"/>
    </location>
</feature>
<dbReference type="PANTHER" id="PTHR34978:SF3">
    <property type="entry name" value="SLR0241 PROTEIN"/>
    <property type="match status" value="1"/>
</dbReference>
<dbReference type="PANTHER" id="PTHR34978">
    <property type="entry name" value="POSSIBLE SENSOR-TRANSDUCER PROTEIN BLAR"/>
    <property type="match status" value="1"/>
</dbReference>
<organism evidence="3 4">
    <name type="scientific">Paenibacillus borealis</name>
    <dbReference type="NCBI Taxonomy" id="160799"/>
    <lineage>
        <taxon>Bacteria</taxon>
        <taxon>Bacillati</taxon>
        <taxon>Bacillota</taxon>
        <taxon>Bacilli</taxon>
        <taxon>Bacillales</taxon>
        <taxon>Paenibacillaceae</taxon>
        <taxon>Paenibacillus</taxon>
    </lineage>
</organism>
<dbReference type="RefSeq" id="WP_076112735.1">
    <property type="nucleotide sequence ID" value="NZ_MPTB01000030.1"/>
</dbReference>
<evidence type="ECO:0000313" key="4">
    <source>
        <dbReference type="Proteomes" id="UP000187412"/>
    </source>
</evidence>
<evidence type="ECO:0000259" key="2">
    <source>
        <dbReference type="Pfam" id="PF05569"/>
    </source>
</evidence>
<keyword evidence="1" id="KW-1133">Transmembrane helix</keyword>
<keyword evidence="1" id="KW-0812">Transmembrane</keyword>
<feature type="domain" description="Peptidase M56" evidence="2">
    <location>
        <begin position="7"/>
        <end position="286"/>
    </location>
</feature>
<feature type="transmembrane region" description="Helical" evidence="1">
    <location>
        <begin position="293"/>
        <end position="313"/>
    </location>
</feature>
<proteinExistence type="predicted"/>
<dbReference type="InterPro" id="IPR052173">
    <property type="entry name" value="Beta-lactam_resp_regulator"/>
</dbReference>
<keyword evidence="1" id="KW-0472">Membrane</keyword>
<feature type="transmembrane region" description="Helical" evidence="1">
    <location>
        <begin position="116"/>
        <end position="137"/>
    </location>
</feature>
<keyword evidence="4" id="KW-1185">Reference proteome</keyword>
<dbReference type="Pfam" id="PF05569">
    <property type="entry name" value="Peptidase_M56"/>
    <property type="match status" value="1"/>
</dbReference>
<dbReference type="CDD" id="cd07341">
    <property type="entry name" value="M56_BlaR1_MecR1_like"/>
    <property type="match status" value="1"/>
</dbReference>
<name>A0ABX3H5L8_PAEBO</name>
<feature type="transmembrane region" description="Helical" evidence="1">
    <location>
        <begin position="35"/>
        <end position="54"/>
    </location>
</feature>
<gene>
    <name evidence="3" type="ORF">BSK56_21900</name>
</gene>
<dbReference type="InterPro" id="IPR008756">
    <property type="entry name" value="Peptidase_M56"/>
</dbReference>
<evidence type="ECO:0000256" key="1">
    <source>
        <dbReference type="SAM" id="Phobius"/>
    </source>
</evidence>
<accession>A0ABX3H5L8</accession>
<protein>
    <recommendedName>
        <fullName evidence="2">Peptidase M56 domain-containing protein</fullName>
    </recommendedName>
</protein>
<dbReference type="EMBL" id="MPTB01000030">
    <property type="protein sequence ID" value="OMD44754.1"/>
    <property type="molecule type" value="Genomic_DNA"/>
</dbReference>
<evidence type="ECO:0000313" key="3">
    <source>
        <dbReference type="EMBL" id="OMD44754.1"/>
    </source>
</evidence>
<dbReference type="Proteomes" id="UP000187412">
    <property type="component" value="Unassembled WGS sequence"/>
</dbReference>
<sequence>MESLFLQLLNMSLTGSYVIVFVIVARLLLRKVPKVFSYALWSVVLFRLVCPFSFESVFSLIPAKAQEIPLQRIATQPPQIPSGLAGGGQALNNLLAEPATAAASVVDTSTAADTNIWLLVGQYVWLFGIVVLLLYSIRATVRLVRSLKPAQQISGNIYEMKGLATPFVFGAIRPKIYLPAELGEHERGYILKHEQVHIKRLDHLIKPLAFAVLCIHWFNPLVWIAFVLMSEDMELSCDESVIRQLGSGIKKDYSTSLLTLSAGRRFIGGSPLAFGENNTKGRILNILNYRKPAFWVVILVIIAIAAVSVGLMSNPRQTTLTERDYAEQFIEEEIAGFASNEANKFKIVDSSITKFEKLAEFDNLMPASLQIWHLEYRLKPDDPAKVSGAFDLKDGMLIEEGSMGDPIMVFSYEQDTPNYLGSFRSAEYDISTIAGQETALRVFLEGKQLLSHETYSGKHILVKFPLTLGETSQLLLSQPAQAGDKGIWAVERWKDTRGNEYYHTPQSDLPPAEYYDRLQAQADQGEEAWLLDPQQVAIRYIKTFIGPTVAKDKLEVDYNATAADFAVTPESTTLGYVLNFSLDSESFDFDNVEWLTLEDSARFKDLNITEENLPGGFYILNKYTITDLMKVTAETKYSILDQENWGSYKDVTKQEFIEFLNQYSDNSPLCKVTYKDDFVTGISEVYLP</sequence>
<reference evidence="3 4" key="1">
    <citation type="submission" date="2016-10" db="EMBL/GenBank/DDBJ databases">
        <title>Paenibacillus species isolates.</title>
        <authorList>
            <person name="Beno S.M."/>
        </authorList>
    </citation>
    <scope>NUCLEOTIDE SEQUENCE [LARGE SCALE GENOMIC DNA]</scope>
    <source>
        <strain evidence="3 4">FSL H7-0744</strain>
    </source>
</reference>
<feature type="transmembrane region" description="Helical" evidence="1">
    <location>
        <begin position="208"/>
        <end position="229"/>
    </location>
</feature>